<accession>A0A3T1DCS6</accession>
<gene>
    <name evidence="1" type="ORF">KCTCHS21_53550</name>
</gene>
<name>A0A3T1DCS6_9BACL</name>
<dbReference type="AlphaFoldDB" id="A0A3T1DCS6"/>
<dbReference type="RefSeq" id="WP_130615059.1">
    <property type="nucleotide sequence ID" value="NZ_AP019400.1"/>
</dbReference>
<dbReference type="KEGG" id="cohn:KCTCHS21_53550"/>
<evidence type="ECO:0000313" key="2">
    <source>
        <dbReference type="Proteomes" id="UP000289856"/>
    </source>
</evidence>
<evidence type="ECO:0000313" key="1">
    <source>
        <dbReference type="EMBL" id="BBI35956.1"/>
    </source>
</evidence>
<keyword evidence="2" id="KW-1185">Reference proteome</keyword>
<organism evidence="1 2">
    <name type="scientific">Cohnella abietis</name>
    <dbReference type="NCBI Taxonomy" id="2507935"/>
    <lineage>
        <taxon>Bacteria</taxon>
        <taxon>Bacillati</taxon>
        <taxon>Bacillota</taxon>
        <taxon>Bacilli</taxon>
        <taxon>Bacillales</taxon>
        <taxon>Paenibacillaceae</taxon>
        <taxon>Cohnella</taxon>
    </lineage>
</organism>
<reference evidence="1 2" key="1">
    <citation type="submission" date="2019-01" db="EMBL/GenBank/DDBJ databases">
        <title>Complete genome sequence of Cohnella hallensis HS21 isolated from Korean fir (Abies koreana) rhizospheric soil.</title>
        <authorList>
            <person name="Jiang L."/>
            <person name="Kang S.W."/>
            <person name="Kim S."/>
            <person name="Jung J."/>
            <person name="Kim C.Y."/>
            <person name="Kim D.H."/>
            <person name="Kim S.W."/>
            <person name="Lee J."/>
        </authorList>
    </citation>
    <scope>NUCLEOTIDE SEQUENCE [LARGE SCALE GENOMIC DNA]</scope>
    <source>
        <strain evidence="1 2">HS21</strain>
    </source>
</reference>
<dbReference type="EMBL" id="AP019400">
    <property type="protein sequence ID" value="BBI35956.1"/>
    <property type="molecule type" value="Genomic_DNA"/>
</dbReference>
<dbReference type="Proteomes" id="UP000289856">
    <property type="component" value="Chromosome"/>
</dbReference>
<protein>
    <submittedName>
        <fullName evidence="1">Uncharacterized protein</fullName>
    </submittedName>
</protein>
<dbReference type="PROSITE" id="PS51257">
    <property type="entry name" value="PROKAR_LIPOPROTEIN"/>
    <property type="match status" value="1"/>
</dbReference>
<dbReference type="OrthoDB" id="2679360at2"/>
<sequence>MIDDFVKKKVIQILNDMINGTTNIILGCLELDALWHQGHEFIGIDFGEHYTNLSQIPLPAHYHLWNKDALSERLHELEAYKGNVLYTARLLLEELNQRNGN</sequence>
<proteinExistence type="predicted"/>